<dbReference type="AlphaFoldDB" id="A0A699YCC0"/>
<dbReference type="EMBL" id="BLLF01000069">
    <property type="protein sequence ID" value="GFH07015.1"/>
    <property type="molecule type" value="Genomic_DNA"/>
</dbReference>
<keyword evidence="2" id="KW-1185">Reference proteome</keyword>
<gene>
    <name evidence="1" type="ORF">HaLaN_01754</name>
</gene>
<name>A0A699YCC0_HAELA</name>
<dbReference type="Proteomes" id="UP000485058">
    <property type="component" value="Unassembled WGS sequence"/>
</dbReference>
<comment type="caution">
    <text evidence="1">The sequence shown here is derived from an EMBL/GenBank/DDBJ whole genome shotgun (WGS) entry which is preliminary data.</text>
</comment>
<evidence type="ECO:0000313" key="2">
    <source>
        <dbReference type="Proteomes" id="UP000485058"/>
    </source>
</evidence>
<organism evidence="1 2">
    <name type="scientific">Haematococcus lacustris</name>
    <name type="common">Green alga</name>
    <name type="synonym">Haematococcus pluvialis</name>
    <dbReference type="NCBI Taxonomy" id="44745"/>
    <lineage>
        <taxon>Eukaryota</taxon>
        <taxon>Viridiplantae</taxon>
        <taxon>Chlorophyta</taxon>
        <taxon>core chlorophytes</taxon>
        <taxon>Chlorophyceae</taxon>
        <taxon>CS clade</taxon>
        <taxon>Chlamydomonadales</taxon>
        <taxon>Haematococcaceae</taxon>
        <taxon>Haematococcus</taxon>
    </lineage>
</organism>
<protein>
    <submittedName>
        <fullName evidence="1">Uncharacterized protein</fullName>
    </submittedName>
</protein>
<accession>A0A699YCC0</accession>
<evidence type="ECO:0000313" key="1">
    <source>
        <dbReference type="EMBL" id="GFH07015.1"/>
    </source>
</evidence>
<reference evidence="1 2" key="1">
    <citation type="submission" date="2020-02" db="EMBL/GenBank/DDBJ databases">
        <title>Draft genome sequence of Haematococcus lacustris strain NIES-144.</title>
        <authorList>
            <person name="Morimoto D."/>
            <person name="Nakagawa S."/>
            <person name="Yoshida T."/>
            <person name="Sawayama S."/>
        </authorList>
    </citation>
    <scope>NUCLEOTIDE SEQUENCE [LARGE SCALE GENOMIC DNA]</scope>
    <source>
        <strain evidence="1 2">NIES-144</strain>
    </source>
</reference>
<sequence>MIATITRLVATATCTLTRTVVRVSKFSFASACTLHHAHPPLQHAAQLVFTFCRAHPPASGCGNCWRGETDRFVVPAAHSSSPFTIFKCRAIEQSLPHVRDCYFCTTCYLTQDRDAAARPQELGPDVLNGPASELSQQIVPAEADIQIKQQKPNCTECWGCSTKIDVLRQSHAFGHTFAMEIGATSEWLFYADLPDTHVTGRRAVVKVWCLPYEKV</sequence>
<proteinExistence type="predicted"/>